<feature type="domain" description="Glycosyl hydrolase family 30 TIM-barrel" evidence="6">
    <location>
        <begin position="78"/>
        <end position="416"/>
    </location>
</feature>
<accession>A0A4Q8L5Q2</accession>
<dbReference type="SUPFAM" id="SSF51445">
    <property type="entry name" value="(Trans)glycosidases"/>
    <property type="match status" value="1"/>
</dbReference>
<reference evidence="8 9" key="1">
    <citation type="submission" date="2019-02" db="EMBL/GenBank/DDBJ databases">
        <title>WGS of Pseudoxanthomonas species novum from clinical isolates.</title>
        <authorList>
            <person name="Bernier A.-M."/>
            <person name="Bernard K."/>
            <person name="Vachon A."/>
        </authorList>
    </citation>
    <scope>NUCLEOTIDE SEQUENCE [LARGE SCALE GENOMIC DNA]</scope>
    <source>
        <strain evidence="8 9">NML171200</strain>
    </source>
</reference>
<dbReference type="AlphaFoldDB" id="A0A4Q8L5Q2"/>
<comment type="caution">
    <text evidence="8">The sequence shown here is derived from an EMBL/GenBank/DDBJ whole genome shotgun (WGS) entry which is preliminary data.</text>
</comment>
<dbReference type="GO" id="GO:0004348">
    <property type="term" value="F:glucosylceramidase activity"/>
    <property type="evidence" value="ECO:0007669"/>
    <property type="project" value="InterPro"/>
</dbReference>
<name>A0A4Q8L5Q2_9GAMM</name>
<proteinExistence type="inferred from homology"/>
<evidence type="ECO:0000313" key="9">
    <source>
        <dbReference type="Proteomes" id="UP000292627"/>
    </source>
</evidence>
<keyword evidence="2 5" id="KW-0732">Signal</keyword>
<feature type="chain" id="PRO_5020246003" evidence="5">
    <location>
        <begin position="18"/>
        <end position="481"/>
    </location>
</feature>
<evidence type="ECO:0000256" key="4">
    <source>
        <dbReference type="RuleBase" id="RU361188"/>
    </source>
</evidence>
<evidence type="ECO:0000259" key="6">
    <source>
        <dbReference type="Pfam" id="PF02055"/>
    </source>
</evidence>
<dbReference type="PANTHER" id="PTHR11069:SF23">
    <property type="entry name" value="LYSOSOMAL ACID GLUCOSYLCERAMIDASE"/>
    <property type="match status" value="1"/>
</dbReference>
<dbReference type="GO" id="GO:0016020">
    <property type="term" value="C:membrane"/>
    <property type="evidence" value="ECO:0007669"/>
    <property type="project" value="GOC"/>
</dbReference>
<dbReference type="InterPro" id="IPR017853">
    <property type="entry name" value="GH"/>
</dbReference>
<dbReference type="InterPro" id="IPR033452">
    <property type="entry name" value="GH30_C"/>
</dbReference>
<dbReference type="InterPro" id="IPR033453">
    <property type="entry name" value="Glyco_hydro_30_TIM-barrel"/>
</dbReference>
<dbReference type="SUPFAM" id="SSF51011">
    <property type="entry name" value="Glycosyl hydrolase domain"/>
    <property type="match status" value="1"/>
</dbReference>
<dbReference type="EMBL" id="SHMC01000008">
    <property type="protein sequence ID" value="TAA21717.1"/>
    <property type="molecule type" value="Genomic_DNA"/>
</dbReference>
<comment type="similarity">
    <text evidence="1 4">Belongs to the glycosyl hydrolase 30 family.</text>
</comment>
<dbReference type="OrthoDB" id="9806701at2"/>
<organism evidence="8 9">
    <name type="scientific">Pseudoxanthomonas winnipegensis</name>
    <dbReference type="NCBI Taxonomy" id="2480810"/>
    <lineage>
        <taxon>Bacteria</taxon>
        <taxon>Pseudomonadati</taxon>
        <taxon>Pseudomonadota</taxon>
        <taxon>Gammaproteobacteria</taxon>
        <taxon>Lysobacterales</taxon>
        <taxon>Lysobacteraceae</taxon>
        <taxon>Pseudoxanthomonas</taxon>
    </lineage>
</organism>
<evidence type="ECO:0000256" key="2">
    <source>
        <dbReference type="ARBA" id="ARBA00022729"/>
    </source>
</evidence>
<dbReference type="Proteomes" id="UP000292627">
    <property type="component" value="Unassembled WGS sequence"/>
</dbReference>
<dbReference type="InterPro" id="IPR001139">
    <property type="entry name" value="Glyco_hydro_30"/>
</dbReference>
<dbReference type="PANTHER" id="PTHR11069">
    <property type="entry name" value="GLUCOSYLCERAMIDASE"/>
    <property type="match status" value="1"/>
</dbReference>
<dbReference type="Gene3D" id="2.60.40.1180">
    <property type="entry name" value="Golgi alpha-mannosidase II"/>
    <property type="match status" value="1"/>
</dbReference>
<dbReference type="Gene3D" id="3.20.20.80">
    <property type="entry name" value="Glycosidases"/>
    <property type="match status" value="1"/>
</dbReference>
<dbReference type="PRINTS" id="PR00843">
    <property type="entry name" value="GLHYDRLASE30"/>
</dbReference>
<evidence type="ECO:0000313" key="8">
    <source>
        <dbReference type="EMBL" id="TAA21717.1"/>
    </source>
</evidence>
<feature type="domain" description="Glycosyl hydrolase family 30 beta sandwich" evidence="7">
    <location>
        <begin position="420"/>
        <end position="479"/>
    </location>
</feature>
<evidence type="ECO:0000256" key="3">
    <source>
        <dbReference type="ARBA" id="ARBA00022801"/>
    </source>
</evidence>
<protein>
    <submittedName>
        <fullName evidence="8">Glycosyl hydrolase</fullName>
    </submittedName>
</protein>
<feature type="signal peptide" evidence="5">
    <location>
        <begin position="1"/>
        <end position="17"/>
    </location>
</feature>
<gene>
    <name evidence="8" type="ORF">EA660_16755</name>
</gene>
<dbReference type="Pfam" id="PF17189">
    <property type="entry name" value="Glyco_hydro_30C"/>
    <property type="match status" value="1"/>
</dbReference>
<dbReference type="InterPro" id="IPR013780">
    <property type="entry name" value="Glyco_hydro_b"/>
</dbReference>
<dbReference type="GO" id="GO:0006680">
    <property type="term" value="P:glucosylceramide catabolic process"/>
    <property type="evidence" value="ECO:0007669"/>
    <property type="project" value="TreeGrafter"/>
</dbReference>
<dbReference type="Pfam" id="PF02055">
    <property type="entry name" value="Glyco_hydro_30"/>
    <property type="match status" value="1"/>
</dbReference>
<sequence>MRVSLMGALLAAASAQGAEVTSAAYTPSGGAVTVYTSASSAPAQMARSEVAALQPGHALNERENSIFVDPTRRFQTVLGVGGAITDAAAETYAKLSKAKQAEFMKAYYDPNEGIGYSWARTTIHSSDFSSASYTYIKDGDKDLKTFSIAHDRKYRIPMIKQAIAAAGGTLPMFASPWSAPAFMKDNKSMLRGGHLLPEYADAWANYYTKFIAAYEKEGIPIWGISVQNEPMAVQIWESMQFSAEQERDFLKNHLGPTMAKAGYGDKKIIVWDHNRDMMVHRANVLFDDPEAAKYAWGMGFHWYETWAGFDPMYDNVAAVSRAYPDKPLLLTEASIEKFDFDRIQDWAHGERYGASMIHDFNGGAVAWTDWNILLDEHGGPNHVGNYCFAPLQADTRTGELIYTPPYWYIGHFSKFIRPQAQRVSAASSRSNLTTTAFLNADNKLATVVMNASDQAITYNFYVGQASTQVEIPAHAIQTLVY</sequence>
<evidence type="ECO:0000256" key="5">
    <source>
        <dbReference type="SAM" id="SignalP"/>
    </source>
</evidence>
<keyword evidence="3 4" id="KW-0378">Hydrolase</keyword>
<keyword evidence="4" id="KW-0326">Glycosidase</keyword>
<evidence type="ECO:0000256" key="1">
    <source>
        <dbReference type="ARBA" id="ARBA00005382"/>
    </source>
</evidence>
<dbReference type="RefSeq" id="WP_130552714.1">
    <property type="nucleotide sequence ID" value="NZ_SHMC01000008.1"/>
</dbReference>
<evidence type="ECO:0000259" key="7">
    <source>
        <dbReference type="Pfam" id="PF17189"/>
    </source>
</evidence>